<protein>
    <submittedName>
        <fullName evidence="1">Uncharacterized protein</fullName>
    </submittedName>
</protein>
<dbReference type="EMBL" id="BARU01015131">
    <property type="protein sequence ID" value="GAH40568.1"/>
    <property type="molecule type" value="Genomic_DNA"/>
</dbReference>
<reference evidence="1" key="1">
    <citation type="journal article" date="2014" name="Front. Microbiol.">
        <title>High frequency of phylogenetically diverse reductive dehalogenase-homologous genes in deep subseafloor sedimentary metagenomes.</title>
        <authorList>
            <person name="Kawai M."/>
            <person name="Futagami T."/>
            <person name="Toyoda A."/>
            <person name="Takaki Y."/>
            <person name="Nishi S."/>
            <person name="Hori S."/>
            <person name="Arai W."/>
            <person name="Tsubouchi T."/>
            <person name="Morono Y."/>
            <person name="Uchiyama I."/>
            <person name="Ito T."/>
            <person name="Fujiyama A."/>
            <person name="Inagaki F."/>
            <person name="Takami H."/>
        </authorList>
    </citation>
    <scope>NUCLEOTIDE SEQUENCE</scope>
    <source>
        <strain evidence="1">Expedition CK06-06</strain>
    </source>
</reference>
<dbReference type="AlphaFoldDB" id="X1H5K1"/>
<comment type="caution">
    <text evidence="1">The sequence shown here is derived from an EMBL/GenBank/DDBJ whole genome shotgun (WGS) entry which is preliminary data.</text>
</comment>
<gene>
    <name evidence="1" type="ORF">S03H2_26240</name>
</gene>
<sequence>HFVHEFAPLSGIAAEPMIGTDELPASIPMFEDVEVTGSYPEELINVDDMLSKIPDPEEAHYDYGFWAHRGSDYEVHWIKAYGSDSVNSVVVIDASYGDTIPYKPFNNTDSLRHLGNGWC</sequence>
<name>X1H5K1_9ZZZZ</name>
<accession>X1H5K1</accession>
<proteinExistence type="predicted"/>
<organism evidence="1">
    <name type="scientific">marine sediment metagenome</name>
    <dbReference type="NCBI Taxonomy" id="412755"/>
    <lineage>
        <taxon>unclassified sequences</taxon>
        <taxon>metagenomes</taxon>
        <taxon>ecological metagenomes</taxon>
    </lineage>
</organism>
<evidence type="ECO:0000313" key="1">
    <source>
        <dbReference type="EMBL" id="GAH40568.1"/>
    </source>
</evidence>
<feature type="non-terminal residue" evidence="1">
    <location>
        <position position="1"/>
    </location>
</feature>
<feature type="non-terminal residue" evidence="1">
    <location>
        <position position="119"/>
    </location>
</feature>